<dbReference type="PRINTS" id="PR00081">
    <property type="entry name" value="GDHRDH"/>
</dbReference>
<dbReference type="Proteomes" id="UP000494261">
    <property type="component" value="Unassembled WGS sequence"/>
</dbReference>
<dbReference type="CDD" id="cd05233">
    <property type="entry name" value="SDR_c"/>
    <property type="match status" value="1"/>
</dbReference>
<feature type="domain" description="Ketoreductase" evidence="3">
    <location>
        <begin position="4"/>
        <end position="171"/>
    </location>
</feature>
<sequence length="239" mass="25092">MSSRTYLVTGASRGIGFAVSALLAQRGHRVIGLARHTQDIGFPGELLACDLADVERTAATLARIGEQYQVDGIVNNAGIALPQPLGQIDFQSLQAVFDLNVRAAIQVTQHFADAMKARGYGRIVNVCSRAIFGSLDRTAYSAAKSALVGCTRTWALELAEHGVTVNAVAPGPIETELFRQTRPVGSEAERKVLATIPARRLGTPDDVAAAIAFFLSDEAGFVTGQVLAVDGGGSLGGRS</sequence>
<evidence type="ECO:0000313" key="4">
    <source>
        <dbReference type="EMBL" id="VWC37922.1"/>
    </source>
</evidence>
<dbReference type="FunFam" id="3.40.50.720:FF:000173">
    <property type="entry name" value="3-oxoacyl-[acyl-carrier protein] reductase"/>
    <property type="match status" value="1"/>
</dbReference>
<proteinExistence type="inferred from homology"/>
<accession>A0A6P2S096</accession>
<dbReference type="SUPFAM" id="SSF51735">
    <property type="entry name" value="NAD(P)-binding Rossmann-fold domains"/>
    <property type="match status" value="1"/>
</dbReference>
<name>A0A6P2S096_9BURK</name>
<dbReference type="InterPro" id="IPR050259">
    <property type="entry name" value="SDR"/>
</dbReference>
<evidence type="ECO:0000313" key="5">
    <source>
        <dbReference type="Proteomes" id="UP000494261"/>
    </source>
</evidence>
<reference evidence="4 5" key="1">
    <citation type="submission" date="2019-09" db="EMBL/GenBank/DDBJ databases">
        <authorList>
            <person name="Depoorter E."/>
        </authorList>
    </citation>
    <scope>NUCLEOTIDE SEQUENCE [LARGE SCALE GENOMIC DNA]</scope>
    <source>
        <strain evidence="4">LMG 13014</strain>
    </source>
</reference>
<dbReference type="Gene3D" id="3.40.50.720">
    <property type="entry name" value="NAD(P)-binding Rossmann-like Domain"/>
    <property type="match status" value="1"/>
</dbReference>
<evidence type="ECO:0000259" key="3">
    <source>
        <dbReference type="SMART" id="SM00822"/>
    </source>
</evidence>
<dbReference type="PANTHER" id="PTHR42879:SF2">
    <property type="entry name" value="3-OXOACYL-[ACYL-CARRIER-PROTEIN] REDUCTASE FABG"/>
    <property type="match status" value="1"/>
</dbReference>
<dbReference type="RefSeq" id="WP_175025665.1">
    <property type="nucleotide sequence ID" value="NZ_CABVQC010000066.1"/>
</dbReference>
<evidence type="ECO:0000256" key="2">
    <source>
        <dbReference type="ARBA" id="ARBA00023002"/>
    </source>
</evidence>
<dbReference type="InterPro" id="IPR036291">
    <property type="entry name" value="NAD(P)-bd_dom_sf"/>
</dbReference>
<dbReference type="EMBL" id="CABVQC010000066">
    <property type="protein sequence ID" value="VWC37922.1"/>
    <property type="molecule type" value="Genomic_DNA"/>
</dbReference>
<organism evidence="4 5">
    <name type="scientific">Burkholderia aenigmatica</name>
    <dbReference type="NCBI Taxonomy" id="2015348"/>
    <lineage>
        <taxon>Bacteria</taxon>
        <taxon>Pseudomonadati</taxon>
        <taxon>Pseudomonadota</taxon>
        <taxon>Betaproteobacteria</taxon>
        <taxon>Burkholderiales</taxon>
        <taxon>Burkholderiaceae</taxon>
        <taxon>Burkholderia</taxon>
        <taxon>Burkholderia cepacia complex</taxon>
    </lineage>
</organism>
<dbReference type="PANTHER" id="PTHR42879">
    <property type="entry name" value="3-OXOACYL-(ACYL-CARRIER-PROTEIN) REDUCTASE"/>
    <property type="match status" value="1"/>
</dbReference>
<dbReference type="AlphaFoldDB" id="A0A6P2S096"/>
<dbReference type="InterPro" id="IPR057326">
    <property type="entry name" value="KR_dom"/>
</dbReference>
<protein>
    <submittedName>
        <fullName evidence="4">Short-chain dehydrogenase</fullName>
    </submittedName>
</protein>
<comment type="similarity">
    <text evidence="1">Belongs to the short-chain dehydrogenases/reductases (SDR) family.</text>
</comment>
<keyword evidence="2" id="KW-0560">Oxidoreductase</keyword>
<dbReference type="NCBIfam" id="NF005753">
    <property type="entry name" value="PRK07577.1"/>
    <property type="match status" value="1"/>
</dbReference>
<gene>
    <name evidence="4" type="ORF">BLA13014_06668</name>
</gene>
<dbReference type="SMART" id="SM00822">
    <property type="entry name" value="PKS_KR"/>
    <property type="match status" value="1"/>
</dbReference>
<dbReference type="PRINTS" id="PR00080">
    <property type="entry name" value="SDRFAMILY"/>
</dbReference>
<dbReference type="Pfam" id="PF13561">
    <property type="entry name" value="adh_short_C2"/>
    <property type="match status" value="1"/>
</dbReference>
<dbReference type="GO" id="GO:0016491">
    <property type="term" value="F:oxidoreductase activity"/>
    <property type="evidence" value="ECO:0007669"/>
    <property type="project" value="UniProtKB-KW"/>
</dbReference>
<dbReference type="InterPro" id="IPR002347">
    <property type="entry name" value="SDR_fam"/>
</dbReference>
<evidence type="ECO:0000256" key="1">
    <source>
        <dbReference type="ARBA" id="ARBA00006484"/>
    </source>
</evidence>